<dbReference type="STRING" id="658196.A0A397SUU5"/>
<keyword evidence="1" id="KW-0472">Membrane</keyword>
<reference evidence="2 3" key="1">
    <citation type="submission" date="2018-06" db="EMBL/GenBank/DDBJ databases">
        <title>Comparative genomics reveals the genomic features of Rhizophagus irregularis, R. cerebriforme, R. diaphanum and Gigaspora rosea, and their symbiotic lifestyle signature.</title>
        <authorList>
            <person name="Morin E."/>
            <person name="San Clemente H."/>
            <person name="Chen E.C.H."/>
            <person name="De La Providencia I."/>
            <person name="Hainaut M."/>
            <person name="Kuo A."/>
            <person name="Kohler A."/>
            <person name="Murat C."/>
            <person name="Tang N."/>
            <person name="Roy S."/>
            <person name="Loubradou J."/>
            <person name="Henrissat B."/>
            <person name="Grigoriev I.V."/>
            <person name="Corradi N."/>
            <person name="Roux C."/>
            <person name="Martin F.M."/>
        </authorList>
    </citation>
    <scope>NUCLEOTIDE SEQUENCE [LARGE SCALE GENOMIC DNA]</scope>
    <source>
        <strain evidence="2 3">DAOM 227022</strain>
    </source>
</reference>
<dbReference type="OrthoDB" id="2447634at2759"/>
<gene>
    <name evidence="2" type="ORF">C1645_827474</name>
</gene>
<proteinExistence type="predicted"/>
<dbReference type="EMBL" id="QKYT01000298">
    <property type="protein sequence ID" value="RIA87687.1"/>
    <property type="molecule type" value="Genomic_DNA"/>
</dbReference>
<evidence type="ECO:0000313" key="2">
    <source>
        <dbReference type="EMBL" id="RIA87687.1"/>
    </source>
</evidence>
<feature type="transmembrane region" description="Helical" evidence="1">
    <location>
        <begin position="6"/>
        <end position="28"/>
    </location>
</feature>
<comment type="caution">
    <text evidence="2">The sequence shown here is derived from an EMBL/GenBank/DDBJ whole genome shotgun (WGS) entry which is preliminary data.</text>
</comment>
<sequence>MFDNYYIELHFIVVVDVISFSPLFTLMFGSKIIKEESRGCIFLIYVALIWQFVFIILVCMENSSPYPITTIAILSLLCSLFINTILCHRNFGKNLKLYLELNQFNPNLDKEYEYSNLSDDDDDDEEEEKKEKFSEKLKRYWKIINNNAKLWSLT</sequence>
<keyword evidence="1" id="KW-0812">Transmembrane</keyword>
<protein>
    <submittedName>
        <fullName evidence="2">Uncharacterized protein</fullName>
    </submittedName>
</protein>
<evidence type="ECO:0000313" key="3">
    <source>
        <dbReference type="Proteomes" id="UP000265703"/>
    </source>
</evidence>
<dbReference type="AlphaFoldDB" id="A0A397SUU5"/>
<organism evidence="2 3">
    <name type="scientific">Glomus cerebriforme</name>
    <dbReference type="NCBI Taxonomy" id="658196"/>
    <lineage>
        <taxon>Eukaryota</taxon>
        <taxon>Fungi</taxon>
        <taxon>Fungi incertae sedis</taxon>
        <taxon>Mucoromycota</taxon>
        <taxon>Glomeromycotina</taxon>
        <taxon>Glomeromycetes</taxon>
        <taxon>Glomerales</taxon>
        <taxon>Glomeraceae</taxon>
        <taxon>Glomus</taxon>
    </lineage>
</organism>
<feature type="transmembrane region" description="Helical" evidence="1">
    <location>
        <begin position="40"/>
        <end position="60"/>
    </location>
</feature>
<feature type="transmembrane region" description="Helical" evidence="1">
    <location>
        <begin position="66"/>
        <end position="86"/>
    </location>
</feature>
<accession>A0A397SUU5</accession>
<keyword evidence="1" id="KW-1133">Transmembrane helix</keyword>
<keyword evidence="3" id="KW-1185">Reference proteome</keyword>
<name>A0A397SUU5_9GLOM</name>
<dbReference type="Proteomes" id="UP000265703">
    <property type="component" value="Unassembled WGS sequence"/>
</dbReference>
<evidence type="ECO:0000256" key="1">
    <source>
        <dbReference type="SAM" id="Phobius"/>
    </source>
</evidence>